<protein>
    <submittedName>
        <fullName evidence="1">Uncharacterized protein</fullName>
    </submittedName>
</protein>
<feature type="non-terminal residue" evidence="1">
    <location>
        <position position="33"/>
    </location>
</feature>
<organism evidence="1">
    <name type="scientific">human gut metagenome</name>
    <dbReference type="NCBI Taxonomy" id="408170"/>
    <lineage>
        <taxon>unclassified sequences</taxon>
        <taxon>metagenomes</taxon>
        <taxon>organismal metagenomes</taxon>
    </lineage>
</organism>
<sequence length="33" mass="3959">MVIAPEHKLIEKYKDRITNLEEVEEYKKKAALK</sequence>
<name>K1SBY5_9ZZZZ</name>
<comment type="caution">
    <text evidence="1">The sequence shown here is derived from an EMBL/GenBank/DDBJ whole genome shotgun (WGS) entry which is preliminary data.</text>
</comment>
<dbReference type="EMBL" id="AJWZ01009470">
    <property type="protein sequence ID" value="EKC51230.1"/>
    <property type="molecule type" value="Genomic_DNA"/>
</dbReference>
<proteinExistence type="predicted"/>
<dbReference type="AlphaFoldDB" id="K1SBY5"/>
<reference evidence="1" key="1">
    <citation type="journal article" date="2013" name="Environ. Microbiol.">
        <title>Microbiota from the distal guts of lean and obese adolescents exhibit partial functional redundancy besides clear differences in community structure.</title>
        <authorList>
            <person name="Ferrer M."/>
            <person name="Ruiz A."/>
            <person name="Lanza F."/>
            <person name="Haange S.B."/>
            <person name="Oberbach A."/>
            <person name="Till H."/>
            <person name="Bargiela R."/>
            <person name="Campoy C."/>
            <person name="Segura M.T."/>
            <person name="Richter M."/>
            <person name="von Bergen M."/>
            <person name="Seifert J."/>
            <person name="Suarez A."/>
        </authorList>
    </citation>
    <scope>NUCLEOTIDE SEQUENCE</scope>
</reference>
<accession>K1SBY5</accession>
<evidence type="ECO:0000313" key="1">
    <source>
        <dbReference type="EMBL" id="EKC51230.1"/>
    </source>
</evidence>
<gene>
    <name evidence="1" type="ORF">OBE_13710</name>
</gene>